<feature type="domain" description="Coenzyme Q-binding protein COQ10 START" evidence="2">
    <location>
        <begin position="100"/>
        <end position="209"/>
    </location>
</feature>
<reference evidence="3" key="2">
    <citation type="submission" date="2021-01" db="EMBL/GenBank/DDBJ databases">
        <authorList>
            <person name="Corre E."/>
            <person name="Pelletier E."/>
            <person name="Niang G."/>
            <person name="Scheremetjew M."/>
            <person name="Finn R."/>
            <person name="Kale V."/>
            <person name="Holt S."/>
            <person name="Cochrane G."/>
            <person name="Meng A."/>
            <person name="Brown T."/>
            <person name="Cohen L."/>
        </authorList>
    </citation>
    <scope>NUCLEOTIDE SEQUENCE</scope>
    <source>
        <strain evidence="3">CCMP1205</strain>
    </source>
</reference>
<evidence type="ECO:0000256" key="1">
    <source>
        <dbReference type="SAM" id="MobiDB-lite"/>
    </source>
</evidence>
<proteinExistence type="predicted"/>
<dbReference type="Pfam" id="PF03364">
    <property type="entry name" value="Polyketide_cyc"/>
    <property type="match status" value="2"/>
</dbReference>
<dbReference type="OrthoDB" id="2779at2759"/>
<feature type="domain" description="Coenzyme Q-binding protein COQ10 START" evidence="2">
    <location>
        <begin position="311"/>
        <end position="413"/>
    </location>
</feature>
<evidence type="ECO:0000313" key="4">
    <source>
        <dbReference type="EMBL" id="QDZ21180.1"/>
    </source>
</evidence>
<dbReference type="InterPro" id="IPR023393">
    <property type="entry name" value="START-like_dom_sf"/>
</dbReference>
<dbReference type="AlphaFoldDB" id="A0A5B8MPA9"/>
<dbReference type="InterPro" id="IPR005031">
    <property type="entry name" value="COQ10_START"/>
</dbReference>
<protein>
    <recommendedName>
        <fullName evidence="2">Coenzyme Q-binding protein COQ10 START domain-containing protein</fullName>
    </recommendedName>
</protein>
<dbReference type="SUPFAM" id="SSF55961">
    <property type="entry name" value="Bet v1-like"/>
    <property type="match status" value="2"/>
</dbReference>
<dbReference type="PANTHER" id="PTHR34060">
    <property type="entry name" value="POLYKETIDE CYCLASE / DEHYDRASE AND LIPID TRANSPORT PROTEIN"/>
    <property type="match status" value="1"/>
</dbReference>
<organism evidence="4 5">
    <name type="scientific">Chloropicon primus</name>
    <dbReference type="NCBI Taxonomy" id="1764295"/>
    <lineage>
        <taxon>Eukaryota</taxon>
        <taxon>Viridiplantae</taxon>
        <taxon>Chlorophyta</taxon>
        <taxon>Chloropicophyceae</taxon>
        <taxon>Chloropicales</taxon>
        <taxon>Chloropicaceae</taxon>
        <taxon>Chloropicon</taxon>
    </lineage>
</organism>
<feature type="region of interest" description="Disordered" evidence="1">
    <location>
        <begin position="36"/>
        <end position="60"/>
    </location>
</feature>
<dbReference type="Gene3D" id="3.30.530.20">
    <property type="match status" value="2"/>
</dbReference>
<dbReference type="STRING" id="1764295.A0A5B8MPA9"/>
<keyword evidence="5" id="KW-1185">Reference proteome</keyword>
<sequence>MRRATSARQLQCRAAATAREVTSTRATCQTRRCARRGRAGAPRASIGGVGGERFDGPWRDDDENVLGEQVDVQKSRSQGVRVWVLTSPQRSTFVAAEAEVKASTSEVWEAVRSYDSYDSFFQNVERSRGNGNVVSLDLALQSVYWRASARARLAIQEQEDWKEISFNQIEGDFQSLRGRWVVESRGKRTILRLEMEVEDKAYLPRAISDHIIHQGIPSNLKQLAKKVELTALTGFAYDTSSPYQYLGVSEVPLPSAPARGDVAAAAGERGVSVDEGVTNEGVTTEGVKVHLRKLDNDRYIHSRVIASVDITADKEKVWKTLTDYDNLPTILPNLVHSKAIRTKYLQQGRLKLRQIAFKEFMYLKFRAEAVLDVLEKPYNEIQFQLSNGTFDKLQGKFVLHSCYDEEQKEVRGMTSLVYALEIRIPKGIQTFAVSPLVEKFAFEDVANNVALLKAHIENISEEEESGCDYIRPSTSALSSDFEVLKLELKRTFGEANRTMPKKGEFRSAGRFDLEKACYAHGGFRVVAEKLGWKLQYKRKPRDYWQNFDNLRSEVTDFIQGHNLPPKDFPSRRTFIEYDRMDIVRAYTKWGGAAEVAGQMGLRTSSTKSQSSLDFDFYDHKD</sequence>
<dbReference type="EMBL" id="HBHL01008024">
    <property type="protein sequence ID" value="CAD9716397.1"/>
    <property type="molecule type" value="Transcribed_RNA"/>
</dbReference>
<dbReference type="EMBL" id="CP031038">
    <property type="protein sequence ID" value="QDZ21180.1"/>
    <property type="molecule type" value="Genomic_DNA"/>
</dbReference>
<accession>A0A5B8MPA9</accession>
<dbReference type="Proteomes" id="UP000316726">
    <property type="component" value="Chromosome 5"/>
</dbReference>
<name>A0A5B8MPA9_9CHLO</name>
<gene>
    <name evidence="4" type="ORF">A3770_05p36980</name>
    <name evidence="3" type="ORF">CPRI1469_LOCUS5253</name>
</gene>
<dbReference type="PANTHER" id="PTHR34060:SF2">
    <property type="entry name" value="OS03G0837900 PROTEIN"/>
    <property type="match status" value="1"/>
</dbReference>
<evidence type="ECO:0000259" key="2">
    <source>
        <dbReference type="Pfam" id="PF03364"/>
    </source>
</evidence>
<evidence type="ECO:0000313" key="3">
    <source>
        <dbReference type="EMBL" id="CAD9716397.1"/>
    </source>
</evidence>
<evidence type="ECO:0000313" key="5">
    <source>
        <dbReference type="Proteomes" id="UP000316726"/>
    </source>
</evidence>
<reference evidence="4 5" key="1">
    <citation type="submission" date="2018-07" db="EMBL/GenBank/DDBJ databases">
        <title>The complete nuclear genome of the prasinophyte Chloropicon primus (CCMP1205).</title>
        <authorList>
            <person name="Pombert J.-F."/>
            <person name="Otis C."/>
            <person name="Turmel M."/>
            <person name="Lemieux C."/>
        </authorList>
    </citation>
    <scope>NUCLEOTIDE SEQUENCE [LARGE SCALE GENOMIC DNA]</scope>
    <source>
        <strain evidence="4 5">CCMP1205</strain>
    </source>
</reference>